<dbReference type="RefSeq" id="WP_001000076.1">
    <property type="nucleotide sequence ID" value="NZ_BGBU01000016.1"/>
</dbReference>
<dbReference type="PANTHER" id="PTHR43685:SF5">
    <property type="entry name" value="GLYCOSYLTRANSFERASE EPSE-RELATED"/>
    <property type="match status" value="1"/>
</dbReference>
<dbReference type="Pfam" id="PF00535">
    <property type="entry name" value="Glycos_transf_2"/>
    <property type="match status" value="1"/>
</dbReference>
<organism evidence="6">
    <name type="scientific">Escherichia coli</name>
    <dbReference type="NCBI Taxonomy" id="562"/>
    <lineage>
        <taxon>Bacteria</taxon>
        <taxon>Pseudomonadati</taxon>
        <taxon>Pseudomonadota</taxon>
        <taxon>Gammaproteobacteria</taxon>
        <taxon>Enterobacterales</taxon>
        <taxon>Enterobacteriaceae</taxon>
        <taxon>Escherichia</taxon>
    </lineage>
</organism>
<keyword evidence="2" id="KW-0328">Glycosyltransferase</keyword>
<dbReference type="InterPro" id="IPR001173">
    <property type="entry name" value="Glyco_trans_2-like"/>
</dbReference>
<reference evidence="6" key="1">
    <citation type="journal article" date="2014" name="DNA Res.">
        <title>A complete view of the genetic diversity of the Escherichia coli O-antigen biosynthesis gene cluster.</title>
        <authorList>
            <person name="Iguchi A."/>
            <person name="Iyoda S."/>
            <person name="Kikuchi T."/>
            <person name="Ogura Y."/>
            <person name="Katsura K."/>
            <person name="Ohnishi M."/>
            <person name="Hayashi T."/>
            <person name="Thomson N.R."/>
        </authorList>
    </citation>
    <scope>NUCLEOTIDE SEQUENCE</scope>
    <source>
        <strain evidence="6">U1-41</strain>
    </source>
</reference>
<gene>
    <name evidence="5" type="primary">amseE</name>
    <name evidence="7" type="ORF">BMT91_00900</name>
</gene>
<name>A0A0A8J3L8_ECOLX</name>
<comment type="similarity">
    <text evidence="1">Belongs to the glycosyltransferase 2 family.</text>
</comment>
<dbReference type="InterPro" id="IPR050834">
    <property type="entry name" value="Glycosyltransf_2"/>
</dbReference>
<dbReference type="InterPro" id="IPR029044">
    <property type="entry name" value="Nucleotide-diphossugar_trans"/>
</dbReference>
<dbReference type="EMBL" id="MPAF01000001">
    <property type="protein sequence ID" value="OOK32189.1"/>
    <property type="molecule type" value="Genomic_DNA"/>
</dbReference>
<evidence type="ECO:0000313" key="7">
    <source>
        <dbReference type="EMBL" id="OOK32189.1"/>
    </source>
</evidence>
<dbReference type="GO" id="GO:0016757">
    <property type="term" value="F:glycosyltransferase activity"/>
    <property type="evidence" value="ECO:0007669"/>
    <property type="project" value="UniProtKB-KW"/>
</dbReference>
<evidence type="ECO:0000259" key="4">
    <source>
        <dbReference type="Pfam" id="PF00535"/>
    </source>
</evidence>
<proteinExistence type="inferred from homology"/>
<evidence type="ECO:0000313" key="6">
    <source>
        <dbReference type="EMBL" id="BAQ00573.1"/>
    </source>
</evidence>
<accession>A0A0A8J3L8</accession>
<dbReference type="SUPFAM" id="SSF53448">
    <property type="entry name" value="Nucleotide-diphospho-sugar transferases"/>
    <property type="match status" value="1"/>
</dbReference>
<dbReference type="PANTHER" id="PTHR43685">
    <property type="entry name" value="GLYCOSYLTRANSFERASE"/>
    <property type="match status" value="1"/>
</dbReference>
<feature type="domain" description="Glycosyltransferase 2-like" evidence="4">
    <location>
        <begin position="16"/>
        <end position="168"/>
    </location>
</feature>
<dbReference type="Gene3D" id="3.90.550.10">
    <property type="entry name" value="Spore Coat Polysaccharide Biosynthesis Protein SpsA, Chain A"/>
    <property type="match status" value="1"/>
</dbReference>
<dbReference type="EMBL" id="AB811596">
    <property type="protein sequence ID" value="BAQ00573.1"/>
    <property type="molecule type" value="Genomic_DNA"/>
</dbReference>
<evidence type="ECO:0000313" key="5">
    <source>
        <dbReference type="EMBL" id="AJR19360.1"/>
    </source>
</evidence>
<keyword evidence="3 6" id="KW-0808">Transferase</keyword>
<evidence type="ECO:0000256" key="2">
    <source>
        <dbReference type="ARBA" id="ARBA00022676"/>
    </source>
</evidence>
<reference evidence="5" key="3">
    <citation type="journal article" date="2016" name="PLoS ONE">
        <title>Comparison of O-Antigen Gene Clusters of All O-Serogroups of Escherichia coli and Proposal for Adopting a New Nomenclature for O-Typing.</title>
        <authorList>
            <person name="DebRoy C."/>
            <person name="Fratamico P.M."/>
            <person name="Yan X."/>
            <person name="Baranzoni G."/>
            <person name="Liu Y."/>
            <person name="Needleman D.S."/>
            <person name="Tebbs R."/>
            <person name="O'Connell C.D."/>
            <person name="Allred A."/>
            <person name="Swimley M."/>
            <person name="Mwangi M."/>
            <person name="Kapur V."/>
            <person name="Raygoza Garay J.A."/>
            <person name="Roberts E.L."/>
            <person name="Katani R."/>
        </authorList>
    </citation>
    <scope>NUCLEOTIDE SEQUENCE</scope>
    <source>
        <strain evidence="5">U 1-41</strain>
    </source>
</reference>
<protein>
    <submittedName>
        <fullName evidence="5 7">Amylovoran biosynthesis protein</fullName>
    </submittedName>
    <submittedName>
        <fullName evidence="6">Putative glycosyltransferase</fullName>
    </submittedName>
</protein>
<evidence type="ECO:0000256" key="3">
    <source>
        <dbReference type="ARBA" id="ARBA00022679"/>
    </source>
</evidence>
<dbReference type="Proteomes" id="UP000188855">
    <property type="component" value="Unassembled WGS sequence"/>
</dbReference>
<reference evidence="7 8" key="4">
    <citation type="submission" date="2016-10" db="EMBL/GenBank/DDBJ databases">
        <title>Whole genome sequences of antibiotic resistant commensal Escherichia coli from healthy Australian adults.</title>
        <authorList>
            <person name="Moran R.A."/>
            <person name="Anantham S."/>
            <person name="Nigro S.J."/>
            <person name="Holt K.E."/>
            <person name="Hall R.M."/>
        </authorList>
    </citation>
    <scope>NUCLEOTIDE SEQUENCE [LARGE SCALE GENOMIC DNA]</scope>
    <source>
        <strain evidence="7 8">2.3-R4</strain>
    </source>
</reference>
<evidence type="ECO:0000256" key="1">
    <source>
        <dbReference type="ARBA" id="ARBA00006739"/>
    </source>
</evidence>
<reference evidence="5" key="2">
    <citation type="submission" date="2015-01" db="EMBL/GenBank/DDBJ databases">
        <authorList>
            <person name="Xiang T."/>
            <person name="Song Y."/>
            <person name="Huang L."/>
            <person name="Wang B."/>
            <person name="Wu P."/>
        </authorList>
    </citation>
    <scope>NUCLEOTIDE SEQUENCE</scope>
    <source>
        <strain evidence="5">U 1-41</strain>
    </source>
</reference>
<dbReference type="EMBL" id="KP710588">
    <property type="protein sequence ID" value="AJR19360.1"/>
    <property type="molecule type" value="Genomic_DNA"/>
</dbReference>
<evidence type="ECO:0000313" key="8">
    <source>
        <dbReference type="Proteomes" id="UP000188855"/>
    </source>
</evidence>
<dbReference type="AlphaFoldDB" id="A0A0A8J3L8"/>
<sequence>MNDSSRSFSVLMSLYYKEDPVYLDSCFASLANQLLLPTEIVCVFDGPLNAALESVVFKWSEKLNITIVRLPVNVGLGNALNNGLAHCSFDIVARMDSDDICLPERFQKQIPLFFSDKDLILLGSNIDEFEVCENTIKSVRKVPLSEAQIRECCKIKNPFNHMTVVFRKNEILSLGGYQHHFLMEDYNLWLRVIAKGYKVCNIDSSLVKARVGNGMVGRRKGIEYIKSEWKLFMLKKKLGFQSVFSGICIFLMRSVPRLLPKTVLSMLYSISRTKN</sequence>